<evidence type="ECO:0000256" key="1">
    <source>
        <dbReference type="ARBA" id="ARBA00004651"/>
    </source>
</evidence>
<keyword evidence="4 6" id="KW-1133">Transmembrane helix</keyword>
<evidence type="ECO:0000259" key="7">
    <source>
        <dbReference type="Pfam" id="PF00482"/>
    </source>
</evidence>
<keyword evidence="3 6" id="KW-0812">Transmembrane</keyword>
<dbReference type="InterPro" id="IPR018076">
    <property type="entry name" value="T2SS_GspF_dom"/>
</dbReference>
<keyword evidence="5 6" id="KW-0472">Membrane</keyword>
<dbReference type="EMBL" id="JAMGBB010000001">
    <property type="protein sequence ID" value="MCL6741405.1"/>
    <property type="molecule type" value="Genomic_DNA"/>
</dbReference>
<name>A0ABT0SAG3_9SPHN</name>
<dbReference type="Proteomes" id="UP001165383">
    <property type="component" value="Unassembled WGS sequence"/>
</dbReference>
<reference evidence="8" key="1">
    <citation type="submission" date="2022-05" db="EMBL/GenBank/DDBJ databases">
        <authorList>
            <person name="Jo J.-H."/>
            <person name="Im W.-T."/>
        </authorList>
    </citation>
    <scope>NUCLEOTIDE SEQUENCE</scope>
    <source>
        <strain evidence="8">RB56-2</strain>
    </source>
</reference>
<evidence type="ECO:0000256" key="5">
    <source>
        <dbReference type="ARBA" id="ARBA00023136"/>
    </source>
</evidence>
<feature type="domain" description="Type II secretion system protein GspF" evidence="7">
    <location>
        <begin position="180"/>
        <end position="308"/>
    </location>
</feature>
<protein>
    <submittedName>
        <fullName evidence="8">Type II secretion system F family protein</fullName>
    </submittedName>
</protein>
<evidence type="ECO:0000256" key="2">
    <source>
        <dbReference type="ARBA" id="ARBA00022475"/>
    </source>
</evidence>
<evidence type="ECO:0000256" key="4">
    <source>
        <dbReference type="ARBA" id="ARBA00022989"/>
    </source>
</evidence>
<keyword evidence="2" id="KW-1003">Cell membrane</keyword>
<gene>
    <name evidence="8" type="ORF">LZ518_09710</name>
</gene>
<evidence type="ECO:0000256" key="3">
    <source>
        <dbReference type="ARBA" id="ARBA00022692"/>
    </source>
</evidence>
<dbReference type="PANTHER" id="PTHR35007">
    <property type="entry name" value="INTEGRAL MEMBRANE PROTEIN-RELATED"/>
    <property type="match status" value="1"/>
</dbReference>
<dbReference type="RefSeq" id="WP_249915789.1">
    <property type="nucleotide sequence ID" value="NZ_JAMGBB010000001.1"/>
</dbReference>
<organism evidence="8 9">
    <name type="scientific">Sphingomonas brevis</name>
    <dbReference type="NCBI Taxonomy" id="2908206"/>
    <lineage>
        <taxon>Bacteria</taxon>
        <taxon>Pseudomonadati</taxon>
        <taxon>Pseudomonadota</taxon>
        <taxon>Alphaproteobacteria</taxon>
        <taxon>Sphingomonadales</taxon>
        <taxon>Sphingomonadaceae</taxon>
        <taxon>Sphingomonas</taxon>
    </lineage>
</organism>
<feature type="transmembrane region" description="Helical" evidence="6">
    <location>
        <begin position="143"/>
        <end position="161"/>
    </location>
</feature>
<sequence>MTELLANDTARIALLILLFLAVAAVTFGIVLTLRERDEVRRRLSSGSTPSMDQDGIVPGAGLRVHDARGAWIALVSAIEKAGVPLVDTKDATLRSRLVAAGYSQEHAPRVYSLIRLITVIGFPLAAIGFLWANGSSPSLTKIYLTGMIAALAGLYLPSLWIRARADRRQRDIINGFPDALDLMLVCVEAGLGLEAAFSRVGMEMTRSHPLLAEQLGSVVLELRAGRSQEDALRRMADRAGADEIRAFATLLIQSNKLGSSIAQTLRVYASEMRERRRMRAEEKAHRLPVLLSVPLVTCMLPVMIGVLMLPAVIRTIRTVIPAITR</sequence>
<feature type="transmembrane region" description="Helical" evidence="6">
    <location>
        <begin position="287"/>
        <end position="313"/>
    </location>
</feature>
<dbReference type="Pfam" id="PF00482">
    <property type="entry name" value="T2SSF"/>
    <property type="match status" value="1"/>
</dbReference>
<evidence type="ECO:0000313" key="8">
    <source>
        <dbReference type="EMBL" id="MCL6741405.1"/>
    </source>
</evidence>
<comment type="caution">
    <text evidence="8">The sequence shown here is derived from an EMBL/GenBank/DDBJ whole genome shotgun (WGS) entry which is preliminary data.</text>
</comment>
<evidence type="ECO:0000256" key="6">
    <source>
        <dbReference type="SAM" id="Phobius"/>
    </source>
</evidence>
<accession>A0ABT0SAG3</accession>
<proteinExistence type="predicted"/>
<keyword evidence="9" id="KW-1185">Reference proteome</keyword>
<feature type="transmembrane region" description="Helical" evidence="6">
    <location>
        <begin position="12"/>
        <end position="33"/>
    </location>
</feature>
<dbReference type="PANTHER" id="PTHR35007:SF2">
    <property type="entry name" value="PILUS ASSEMBLE PROTEIN"/>
    <property type="match status" value="1"/>
</dbReference>
<comment type="subcellular location">
    <subcellularLocation>
        <location evidence="1">Cell membrane</location>
        <topology evidence="1">Multi-pass membrane protein</topology>
    </subcellularLocation>
</comment>
<evidence type="ECO:0000313" key="9">
    <source>
        <dbReference type="Proteomes" id="UP001165383"/>
    </source>
</evidence>
<feature type="transmembrane region" description="Helical" evidence="6">
    <location>
        <begin position="113"/>
        <end position="131"/>
    </location>
</feature>